<feature type="domain" description="Formyl transferase C-terminal" evidence="7">
    <location>
        <begin position="201"/>
        <end position="296"/>
    </location>
</feature>
<organism evidence="8 9">
    <name type="scientific">Sulfurimonas sediminis</name>
    <dbReference type="NCBI Taxonomy" id="2590020"/>
    <lineage>
        <taxon>Bacteria</taxon>
        <taxon>Pseudomonadati</taxon>
        <taxon>Campylobacterota</taxon>
        <taxon>Epsilonproteobacteria</taxon>
        <taxon>Campylobacterales</taxon>
        <taxon>Sulfurimonadaceae</taxon>
        <taxon>Sulfurimonas</taxon>
    </lineage>
</organism>
<accession>A0A7M1B5K8</accession>
<dbReference type="InterPro" id="IPR041711">
    <property type="entry name" value="Met-tRNA-FMT_N"/>
</dbReference>
<protein>
    <recommendedName>
        <fullName evidence="2 5">Methionyl-tRNA formyltransferase</fullName>
        <ecNumber evidence="2 5">2.1.2.9</ecNumber>
    </recommendedName>
</protein>
<evidence type="ECO:0000259" key="6">
    <source>
        <dbReference type="Pfam" id="PF00551"/>
    </source>
</evidence>
<gene>
    <name evidence="5" type="primary">fmt</name>
    <name evidence="8" type="ORF">FJR45_08705</name>
</gene>
<evidence type="ECO:0000256" key="5">
    <source>
        <dbReference type="HAMAP-Rule" id="MF_00182"/>
    </source>
</evidence>
<dbReference type="Pfam" id="PF00551">
    <property type="entry name" value="Formyl_trans_N"/>
    <property type="match status" value="1"/>
</dbReference>
<evidence type="ECO:0000256" key="3">
    <source>
        <dbReference type="ARBA" id="ARBA00022679"/>
    </source>
</evidence>
<evidence type="ECO:0000256" key="2">
    <source>
        <dbReference type="ARBA" id="ARBA00012261"/>
    </source>
</evidence>
<dbReference type="InterPro" id="IPR005793">
    <property type="entry name" value="Formyl_trans_C"/>
</dbReference>
<dbReference type="GO" id="GO:0004479">
    <property type="term" value="F:methionyl-tRNA formyltransferase activity"/>
    <property type="evidence" value="ECO:0007669"/>
    <property type="project" value="UniProtKB-UniRule"/>
</dbReference>
<dbReference type="InterPro" id="IPR036477">
    <property type="entry name" value="Formyl_transf_N_sf"/>
</dbReference>
<evidence type="ECO:0000313" key="9">
    <source>
        <dbReference type="Proteomes" id="UP000593719"/>
    </source>
</evidence>
<dbReference type="PANTHER" id="PTHR11138:SF5">
    <property type="entry name" value="METHIONYL-TRNA FORMYLTRANSFERASE, MITOCHONDRIAL"/>
    <property type="match status" value="1"/>
</dbReference>
<dbReference type="InterPro" id="IPR005794">
    <property type="entry name" value="Fmt"/>
</dbReference>
<comment type="catalytic activity">
    <reaction evidence="5">
        <text>L-methionyl-tRNA(fMet) + (6R)-10-formyltetrahydrofolate = N-formyl-L-methionyl-tRNA(fMet) + (6S)-5,6,7,8-tetrahydrofolate + H(+)</text>
        <dbReference type="Rhea" id="RHEA:24380"/>
        <dbReference type="Rhea" id="RHEA-COMP:9952"/>
        <dbReference type="Rhea" id="RHEA-COMP:9953"/>
        <dbReference type="ChEBI" id="CHEBI:15378"/>
        <dbReference type="ChEBI" id="CHEBI:57453"/>
        <dbReference type="ChEBI" id="CHEBI:78530"/>
        <dbReference type="ChEBI" id="CHEBI:78844"/>
        <dbReference type="ChEBI" id="CHEBI:195366"/>
        <dbReference type="EC" id="2.1.2.9"/>
    </reaction>
</comment>
<dbReference type="SUPFAM" id="SSF53328">
    <property type="entry name" value="Formyltransferase"/>
    <property type="match status" value="1"/>
</dbReference>
<sequence length="304" mass="34113">MKNIIFMGTPEYAQKILQKVIATEDINVVAVYTQPDKPVGRKKVLTPPPVKLTAQEYNIPLYQPKKLQDEETVKEILEIPCDFIVVAAYGQILPREILDHAPCINLHASILPQYRGASPIQQTLLNGDNVTGVTAMLMEEGLDTGDILKIEKVSVDEKMMVEELFEKLTQTAADLTIDVLRNFHTYTPKKQDDAQASHCKKITKADGAVVFDNAQEIYNKYRAFTPWPGIYLASGLKLKEIELEKKDEEHADAGKITAIDKKSIVVTCKQGALRIYKVQPQSKKEMDVISYINGKRLGLEDTLL</sequence>
<reference evidence="8 9" key="1">
    <citation type="submission" date="2019-06" db="EMBL/GenBank/DDBJ databases">
        <title>Sulfurimonas gotlandica sp. nov., a chemoautotrophic and psychrotolerant epsilonproteobacterium isolated from a pelagic redoxcline, and an emended description of the genus Sulfurimonas.</title>
        <authorList>
            <person name="Wang S."/>
            <person name="Jiang L."/>
            <person name="Shao Z."/>
        </authorList>
    </citation>
    <scope>NUCLEOTIDE SEQUENCE [LARGE SCALE GENOMIC DNA]</scope>
    <source>
        <strain evidence="8 9">S2-6</strain>
    </source>
</reference>
<keyword evidence="9" id="KW-1185">Reference proteome</keyword>
<proteinExistence type="inferred from homology"/>
<evidence type="ECO:0000313" key="8">
    <source>
        <dbReference type="EMBL" id="QOP44018.1"/>
    </source>
</evidence>
<feature type="domain" description="Formyl transferase N-terminal" evidence="6">
    <location>
        <begin position="3"/>
        <end position="179"/>
    </location>
</feature>
<dbReference type="RefSeq" id="WP_193150194.1">
    <property type="nucleotide sequence ID" value="NZ_CP041235.1"/>
</dbReference>
<dbReference type="GO" id="GO:0005829">
    <property type="term" value="C:cytosol"/>
    <property type="evidence" value="ECO:0007669"/>
    <property type="project" value="TreeGrafter"/>
</dbReference>
<dbReference type="InterPro" id="IPR011034">
    <property type="entry name" value="Formyl_transferase-like_C_sf"/>
</dbReference>
<name>A0A7M1B5K8_9BACT</name>
<dbReference type="HAMAP" id="MF_00182">
    <property type="entry name" value="Formyl_trans"/>
    <property type="match status" value="1"/>
</dbReference>
<dbReference type="PANTHER" id="PTHR11138">
    <property type="entry name" value="METHIONYL-TRNA FORMYLTRANSFERASE"/>
    <property type="match status" value="1"/>
</dbReference>
<dbReference type="CDD" id="cd08704">
    <property type="entry name" value="Met_tRNA_FMT_C"/>
    <property type="match status" value="1"/>
</dbReference>
<evidence type="ECO:0000256" key="1">
    <source>
        <dbReference type="ARBA" id="ARBA00010699"/>
    </source>
</evidence>
<comment type="similarity">
    <text evidence="1 5">Belongs to the Fmt family.</text>
</comment>
<evidence type="ECO:0000259" key="7">
    <source>
        <dbReference type="Pfam" id="PF02911"/>
    </source>
</evidence>
<dbReference type="Proteomes" id="UP000593719">
    <property type="component" value="Chromosome"/>
</dbReference>
<dbReference type="Gene3D" id="3.40.50.12230">
    <property type="match status" value="1"/>
</dbReference>
<feature type="binding site" evidence="5">
    <location>
        <begin position="109"/>
        <end position="112"/>
    </location>
    <ligand>
        <name>(6S)-5,6,7,8-tetrahydrofolate</name>
        <dbReference type="ChEBI" id="CHEBI:57453"/>
    </ligand>
</feature>
<keyword evidence="4 5" id="KW-0648">Protein biosynthesis</keyword>
<comment type="function">
    <text evidence="5">Attaches a formyl group to the free amino group of methionyl-tRNA(fMet). The formyl group appears to play a dual role in the initiator identity of N-formylmethionyl-tRNA by promoting its recognition by IF2 and preventing the misappropriation of this tRNA by the elongation apparatus.</text>
</comment>
<dbReference type="KEGG" id="ssei:FJR45_08705"/>
<dbReference type="CDD" id="cd08646">
    <property type="entry name" value="FMT_core_Met-tRNA-FMT_N"/>
    <property type="match status" value="1"/>
</dbReference>
<dbReference type="EC" id="2.1.2.9" evidence="2 5"/>
<dbReference type="Pfam" id="PF02911">
    <property type="entry name" value="Formyl_trans_C"/>
    <property type="match status" value="1"/>
</dbReference>
<evidence type="ECO:0000256" key="4">
    <source>
        <dbReference type="ARBA" id="ARBA00022917"/>
    </source>
</evidence>
<keyword evidence="3 5" id="KW-0808">Transferase</keyword>
<dbReference type="InterPro" id="IPR044135">
    <property type="entry name" value="Met-tRNA-FMT_C"/>
</dbReference>
<dbReference type="NCBIfam" id="TIGR00460">
    <property type="entry name" value="fmt"/>
    <property type="match status" value="1"/>
</dbReference>
<dbReference type="InterPro" id="IPR002376">
    <property type="entry name" value="Formyl_transf_N"/>
</dbReference>
<dbReference type="SUPFAM" id="SSF50486">
    <property type="entry name" value="FMT C-terminal domain-like"/>
    <property type="match status" value="1"/>
</dbReference>
<dbReference type="AlphaFoldDB" id="A0A7M1B5K8"/>
<dbReference type="EMBL" id="CP041235">
    <property type="protein sequence ID" value="QOP44018.1"/>
    <property type="molecule type" value="Genomic_DNA"/>
</dbReference>